<feature type="binding site" evidence="10">
    <location>
        <position position="231"/>
    </location>
    <ligand>
        <name>ATP</name>
        <dbReference type="ChEBI" id="CHEBI:30616"/>
    </ligand>
</feature>
<feature type="compositionally biased region" description="Polar residues" evidence="12">
    <location>
        <begin position="9"/>
        <end position="48"/>
    </location>
</feature>
<evidence type="ECO:0000256" key="9">
    <source>
        <dbReference type="ARBA" id="ARBA00048679"/>
    </source>
</evidence>
<evidence type="ECO:0000256" key="12">
    <source>
        <dbReference type="SAM" id="MobiDB-lite"/>
    </source>
</evidence>
<dbReference type="PROSITE" id="PS00107">
    <property type="entry name" value="PROTEIN_KINASE_ATP"/>
    <property type="match status" value="1"/>
</dbReference>
<dbReference type="InterPro" id="IPR017441">
    <property type="entry name" value="Protein_kinase_ATP_BS"/>
</dbReference>
<reference evidence="14" key="1">
    <citation type="submission" date="2013-08" db="EMBL/GenBank/DDBJ databases">
        <title>Gene expansion shapes genome architecture in the human pathogen Lichtheimia corymbifera: an evolutionary genomics analysis in the ancient terrestrial Mucorales (Mucoromycotina).</title>
        <authorList>
            <person name="Schwartze V.U."/>
            <person name="Winter S."/>
            <person name="Shelest E."/>
            <person name="Marcet-Houben M."/>
            <person name="Horn F."/>
            <person name="Wehner S."/>
            <person name="Hoffmann K."/>
            <person name="Riege K."/>
            <person name="Sammeth M."/>
            <person name="Nowrousian M."/>
            <person name="Valiante V."/>
            <person name="Linde J."/>
            <person name="Jacobsen I.D."/>
            <person name="Marz M."/>
            <person name="Brakhage A.A."/>
            <person name="Gabaldon T."/>
            <person name="Bocker S."/>
            <person name="Voigt K."/>
        </authorList>
    </citation>
    <scope>NUCLEOTIDE SEQUENCE [LARGE SCALE GENOMIC DNA]</scope>
    <source>
        <strain evidence="14">FSU 9682</strain>
    </source>
</reference>
<comment type="catalytic activity">
    <reaction evidence="8">
        <text>L-threonyl-[protein] + ATP = O-phospho-L-threonyl-[protein] + ADP + H(+)</text>
        <dbReference type="Rhea" id="RHEA:46608"/>
        <dbReference type="Rhea" id="RHEA-COMP:11060"/>
        <dbReference type="Rhea" id="RHEA-COMP:11605"/>
        <dbReference type="ChEBI" id="CHEBI:15378"/>
        <dbReference type="ChEBI" id="CHEBI:30013"/>
        <dbReference type="ChEBI" id="CHEBI:30616"/>
        <dbReference type="ChEBI" id="CHEBI:61977"/>
        <dbReference type="ChEBI" id="CHEBI:456216"/>
        <dbReference type="EC" id="2.7.11.1"/>
    </reaction>
</comment>
<evidence type="ECO:0000256" key="8">
    <source>
        <dbReference type="ARBA" id="ARBA00047899"/>
    </source>
</evidence>
<dbReference type="InterPro" id="IPR050629">
    <property type="entry name" value="STE20/SPS1-PAK"/>
</dbReference>
<evidence type="ECO:0000256" key="4">
    <source>
        <dbReference type="ARBA" id="ARBA00022679"/>
    </source>
</evidence>
<evidence type="ECO:0000256" key="10">
    <source>
        <dbReference type="PROSITE-ProRule" id="PRU10141"/>
    </source>
</evidence>
<dbReference type="GO" id="GO:0005524">
    <property type="term" value="F:ATP binding"/>
    <property type="evidence" value="ECO:0007669"/>
    <property type="project" value="UniProtKB-UniRule"/>
</dbReference>
<keyword evidence="5 10" id="KW-0547">Nucleotide-binding</keyword>
<keyword evidence="15" id="KW-1185">Reference proteome</keyword>
<dbReference type="Pfam" id="PF00069">
    <property type="entry name" value="Pkinase"/>
    <property type="match status" value="1"/>
</dbReference>
<dbReference type="InterPro" id="IPR011009">
    <property type="entry name" value="Kinase-like_dom_sf"/>
</dbReference>
<comment type="caution">
    <text evidence="14">The sequence shown here is derived from an EMBL/GenBank/DDBJ whole genome shotgun (WGS) entry which is preliminary data.</text>
</comment>
<keyword evidence="3 11" id="KW-0723">Serine/threonine-protein kinase</keyword>
<dbReference type="SUPFAM" id="SSF56112">
    <property type="entry name" value="Protein kinase-like (PK-like)"/>
    <property type="match status" value="1"/>
</dbReference>
<name>A0A068S1G4_9FUNG</name>
<evidence type="ECO:0000256" key="5">
    <source>
        <dbReference type="ARBA" id="ARBA00022741"/>
    </source>
</evidence>
<feature type="region of interest" description="Disordered" evidence="12">
    <location>
        <begin position="130"/>
        <end position="151"/>
    </location>
</feature>
<evidence type="ECO:0000256" key="2">
    <source>
        <dbReference type="ARBA" id="ARBA00012513"/>
    </source>
</evidence>
<dbReference type="InterPro" id="IPR008271">
    <property type="entry name" value="Ser/Thr_kinase_AS"/>
</dbReference>
<evidence type="ECO:0000313" key="15">
    <source>
        <dbReference type="Proteomes" id="UP000027586"/>
    </source>
</evidence>
<dbReference type="GO" id="GO:0005737">
    <property type="term" value="C:cytoplasm"/>
    <property type="evidence" value="ECO:0007669"/>
    <property type="project" value="TreeGrafter"/>
</dbReference>
<gene>
    <name evidence="14" type="ORF">LCOR_06949.1</name>
</gene>
<evidence type="ECO:0000256" key="6">
    <source>
        <dbReference type="ARBA" id="ARBA00022777"/>
    </source>
</evidence>
<comment type="catalytic activity">
    <reaction evidence="9">
        <text>L-seryl-[protein] + ATP = O-phospho-L-seryl-[protein] + ADP + H(+)</text>
        <dbReference type="Rhea" id="RHEA:17989"/>
        <dbReference type="Rhea" id="RHEA-COMP:9863"/>
        <dbReference type="Rhea" id="RHEA-COMP:11604"/>
        <dbReference type="ChEBI" id="CHEBI:15378"/>
        <dbReference type="ChEBI" id="CHEBI:29999"/>
        <dbReference type="ChEBI" id="CHEBI:30616"/>
        <dbReference type="ChEBI" id="CHEBI:83421"/>
        <dbReference type="ChEBI" id="CHEBI:456216"/>
        <dbReference type="EC" id="2.7.11.1"/>
    </reaction>
</comment>
<keyword evidence="7 10" id="KW-0067">ATP-binding</keyword>
<dbReference type="OrthoDB" id="4062651at2759"/>
<dbReference type="AlphaFoldDB" id="A0A068S1G4"/>
<evidence type="ECO:0000256" key="3">
    <source>
        <dbReference type="ARBA" id="ARBA00022527"/>
    </source>
</evidence>
<sequence length="485" mass="54538">MYSAIRGKTSPQGGTIHSDKTNMSINWTHRSSSTAHTSVLSTNNGFSKSPTSRTRRSSRTSTTCTTPTTPCPFAAARPTSSSLKKQRHPHKLIEDNHPWRAPGIACEIPDIIKACHEKFLATQNALKATLHRSNKPSEESKKDSNTSSPKRRWITVIRSPDIFPLPPLEKVEKPHAVFVGKVRKVLPHSKFMEINPKDIYIGRERIGSGANGAVISASSRRTGRTGQVAIKRCYIEDHDTHHHTYILRELRIMGCMSHPNLVSLTEACMWGDYLWMAMELMTCSVFGLLYNMNVGLPESYAVRVAHECLEGLVYLHSQHYMHRDVKCENILLNHKGQVKLADFGLATPTTKTNSARLGTAKWMAPEVVSETPYTESVDVWSMAITMIEMMDRVPPLYYLDGNREIFAEILYGQQPHFNFAMPSRVMVELISWMLDPDADKRPGAKSALMHLKQRIMAGRLQCANAADLGALVRQVFLSQRPRQHP</sequence>
<dbReference type="PROSITE" id="PS00108">
    <property type="entry name" value="PROTEIN_KINASE_ST"/>
    <property type="match status" value="1"/>
</dbReference>
<evidence type="ECO:0000313" key="14">
    <source>
        <dbReference type="EMBL" id="CDH55845.1"/>
    </source>
</evidence>
<dbReference type="Gene3D" id="3.30.200.20">
    <property type="entry name" value="Phosphorylase Kinase, domain 1"/>
    <property type="match status" value="1"/>
</dbReference>
<dbReference type="Gene3D" id="1.10.510.10">
    <property type="entry name" value="Transferase(Phosphotransferase) domain 1"/>
    <property type="match status" value="1"/>
</dbReference>
<evidence type="ECO:0000256" key="11">
    <source>
        <dbReference type="RuleBase" id="RU000304"/>
    </source>
</evidence>
<evidence type="ECO:0000256" key="1">
    <source>
        <dbReference type="ARBA" id="ARBA00008874"/>
    </source>
</evidence>
<dbReference type="PROSITE" id="PS50011">
    <property type="entry name" value="PROTEIN_KINASE_DOM"/>
    <property type="match status" value="1"/>
</dbReference>
<accession>A0A068S1G4</accession>
<protein>
    <recommendedName>
        <fullName evidence="2">non-specific serine/threonine protein kinase</fullName>
        <ecNumber evidence="2">2.7.11.1</ecNumber>
    </recommendedName>
</protein>
<dbReference type="Proteomes" id="UP000027586">
    <property type="component" value="Unassembled WGS sequence"/>
</dbReference>
<keyword evidence="6 14" id="KW-0418">Kinase</keyword>
<dbReference type="EMBL" id="CBTN010000033">
    <property type="protein sequence ID" value="CDH55845.1"/>
    <property type="molecule type" value="Genomic_DNA"/>
</dbReference>
<dbReference type="PANTHER" id="PTHR48012">
    <property type="entry name" value="STERILE20-LIKE KINASE, ISOFORM B-RELATED"/>
    <property type="match status" value="1"/>
</dbReference>
<keyword evidence="4" id="KW-0808">Transferase</keyword>
<dbReference type="EC" id="2.7.11.1" evidence="2"/>
<dbReference type="InterPro" id="IPR000719">
    <property type="entry name" value="Prot_kinase_dom"/>
</dbReference>
<feature type="domain" description="Protein kinase" evidence="13">
    <location>
        <begin position="200"/>
        <end position="453"/>
    </location>
</feature>
<feature type="compositionally biased region" description="Low complexity" evidence="12">
    <location>
        <begin position="59"/>
        <end position="79"/>
    </location>
</feature>
<dbReference type="VEuPathDB" id="FungiDB:LCOR_06949.1"/>
<feature type="compositionally biased region" description="Basic and acidic residues" evidence="12">
    <location>
        <begin position="135"/>
        <end position="144"/>
    </location>
</feature>
<evidence type="ECO:0000259" key="13">
    <source>
        <dbReference type="PROSITE" id="PS50011"/>
    </source>
</evidence>
<dbReference type="PANTHER" id="PTHR48012:SF10">
    <property type="entry name" value="FI20177P1"/>
    <property type="match status" value="1"/>
</dbReference>
<comment type="similarity">
    <text evidence="1">Belongs to the protein kinase superfamily. STE Ser/Thr protein kinase family. STE20 subfamily.</text>
</comment>
<organism evidence="14 15">
    <name type="scientific">Lichtheimia corymbifera JMRC:FSU:9682</name>
    <dbReference type="NCBI Taxonomy" id="1263082"/>
    <lineage>
        <taxon>Eukaryota</taxon>
        <taxon>Fungi</taxon>
        <taxon>Fungi incertae sedis</taxon>
        <taxon>Mucoromycota</taxon>
        <taxon>Mucoromycotina</taxon>
        <taxon>Mucoromycetes</taxon>
        <taxon>Mucorales</taxon>
        <taxon>Lichtheimiaceae</taxon>
        <taxon>Lichtheimia</taxon>
    </lineage>
</organism>
<dbReference type="GO" id="GO:0004674">
    <property type="term" value="F:protein serine/threonine kinase activity"/>
    <property type="evidence" value="ECO:0007669"/>
    <property type="project" value="UniProtKB-KW"/>
</dbReference>
<dbReference type="SMART" id="SM00220">
    <property type="entry name" value="S_TKc"/>
    <property type="match status" value="1"/>
</dbReference>
<dbReference type="STRING" id="1263082.A0A068S1G4"/>
<evidence type="ECO:0000256" key="7">
    <source>
        <dbReference type="ARBA" id="ARBA00022840"/>
    </source>
</evidence>
<feature type="region of interest" description="Disordered" evidence="12">
    <location>
        <begin position="1"/>
        <end position="89"/>
    </location>
</feature>
<proteinExistence type="inferred from homology"/>